<dbReference type="PROSITE" id="PS50885">
    <property type="entry name" value="HAMP"/>
    <property type="match status" value="2"/>
</dbReference>
<feature type="transmembrane region" description="Helical" evidence="6">
    <location>
        <begin position="20"/>
        <end position="47"/>
    </location>
</feature>
<dbReference type="CDD" id="cd11386">
    <property type="entry name" value="MCP_signal"/>
    <property type="match status" value="1"/>
</dbReference>
<gene>
    <name evidence="9" type="ORF">M8523_20250</name>
</gene>
<dbReference type="RefSeq" id="WP_282586730.1">
    <property type="nucleotide sequence ID" value="NZ_JAMOIM010000015.1"/>
</dbReference>
<dbReference type="Gene3D" id="1.20.58.920">
    <property type="match status" value="1"/>
</dbReference>
<dbReference type="InterPro" id="IPR004089">
    <property type="entry name" value="MCPsignal_dom"/>
</dbReference>
<dbReference type="AlphaFoldDB" id="A0AA42CK93"/>
<dbReference type="PRINTS" id="PR00260">
    <property type="entry name" value="CHEMTRNSDUCR"/>
</dbReference>
<evidence type="ECO:0000256" key="5">
    <source>
        <dbReference type="SAM" id="MobiDB-lite"/>
    </source>
</evidence>
<dbReference type="GO" id="GO:0007165">
    <property type="term" value="P:signal transduction"/>
    <property type="evidence" value="ECO:0007669"/>
    <property type="project" value="UniProtKB-KW"/>
</dbReference>
<evidence type="ECO:0000256" key="4">
    <source>
        <dbReference type="PROSITE-ProRule" id="PRU00284"/>
    </source>
</evidence>
<evidence type="ECO:0000313" key="10">
    <source>
        <dbReference type="Proteomes" id="UP001165667"/>
    </source>
</evidence>
<protein>
    <submittedName>
        <fullName evidence="9">Methyl-accepting chemotaxis protein</fullName>
    </submittedName>
</protein>
<sequence length="796" mass="82938">MGRTNGGAPRRSGKRHCFGIGARLGLAFAGLAGLTAVAGVSSSFFALQTMGIVKTLGTNTLPTVTASMALAQGSAVLAAEAPALARQTDQASLDQEAKKVAGLLAEQNKRLETLRTLLPDPSTLDAATKASAALGGKIEELRALTANRIAVATKLDGRSATLRTSYRDLTNLMQPISQGFETSVGASLKSLQASGSDGAVAKRLAEVELPRLRNALSLQSNANLAAGMLAAAQNIAQGDAANDIKTFYQGSEIDLTNAMVMLTEGADHDKAQALTRTILGGGTGLDSIFSLRDQETQIESDAELTGSVLAKFSADLATEVDKLVKTEQEAATSALAHSDQVTRFSLIVNGTISVLVLLASLLVGWLYVGRVVIQRLTRLSSAMDHLAAGSRTVTVDTAGQDEVAAMAAAVEIFRSNLIKGDALAAETARLAAEQERVREHADRERAEAARCQSEVVDGLAAGLTRLAQGDLTGLITQPFPDGYDGLRRDFNAALDQLRTVVSAIVSDADTLRSGTGEISTATDDLSRRTEQQAATLEETAAALDEITATVRTTSEGANHARDVVTGAKRDAEESSRIVGEAVGAMRGIERSAGQIVQIIGVIDEIAFQTNLLALNAGVEAARAGDAGRGFAVVASEVRALAQRSAEAAKEIKALISASSSQVSQGVELVERTGDSLGRIAKQVNEMNTIIGEIAAAAKEQTTGLDEVNRAVSQMDQVTQQNAAMVEETTAASRNLAGETERLVALVSRFQTGSGPAKAGTRPARRPGPVAALKPTGRGGAAPKPAPESQTQDWEEF</sequence>
<evidence type="ECO:0000259" key="7">
    <source>
        <dbReference type="PROSITE" id="PS50111"/>
    </source>
</evidence>
<evidence type="ECO:0000313" key="9">
    <source>
        <dbReference type="EMBL" id="MCW6510353.1"/>
    </source>
</evidence>
<feature type="domain" description="Methyl-accepting transducer" evidence="7">
    <location>
        <begin position="507"/>
        <end position="736"/>
    </location>
</feature>
<evidence type="ECO:0000256" key="1">
    <source>
        <dbReference type="ARBA" id="ARBA00004370"/>
    </source>
</evidence>
<dbReference type="GO" id="GO:0016020">
    <property type="term" value="C:membrane"/>
    <property type="evidence" value="ECO:0007669"/>
    <property type="project" value="UniProtKB-SubCell"/>
</dbReference>
<feature type="transmembrane region" description="Helical" evidence="6">
    <location>
        <begin position="346"/>
        <end position="368"/>
    </location>
</feature>
<feature type="region of interest" description="Disordered" evidence="5">
    <location>
        <begin position="751"/>
        <end position="796"/>
    </location>
</feature>
<accession>A0AA42CK93</accession>
<dbReference type="PANTHER" id="PTHR43531:SF11">
    <property type="entry name" value="METHYL-ACCEPTING CHEMOTAXIS PROTEIN 3"/>
    <property type="match status" value="1"/>
</dbReference>
<organism evidence="9 10">
    <name type="scientific">Lichenifustis flavocetrariae</name>
    <dbReference type="NCBI Taxonomy" id="2949735"/>
    <lineage>
        <taxon>Bacteria</taxon>
        <taxon>Pseudomonadati</taxon>
        <taxon>Pseudomonadota</taxon>
        <taxon>Alphaproteobacteria</taxon>
        <taxon>Hyphomicrobiales</taxon>
        <taxon>Lichenihabitantaceae</taxon>
        <taxon>Lichenifustis</taxon>
    </lineage>
</organism>
<dbReference type="GO" id="GO:0004888">
    <property type="term" value="F:transmembrane signaling receptor activity"/>
    <property type="evidence" value="ECO:0007669"/>
    <property type="project" value="InterPro"/>
</dbReference>
<dbReference type="Pfam" id="PF00672">
    <property type="entry name" value="HAMP"/>
    <property type="match status" value="1"/>
</dbReference>
<dbReference type="SUPFAM" id="SSF58104">
    <property type="entry name" value="Methyl-accepting chemotaxis protein (MCP) signaling domain"/>
    <property type="match status" value="1"/>
</dbReference>
<dbReference type="Proteomes" id="UP001165667">
    <property type="component" value="Unassembled WGS sequence"/>
</dbReference>
<dbReference type="InterPro" id="IPR003660">
    <property type="entry name" value="HAMP_dom"/>
</dbReference>
<dbReference type="EMBL" id="JAMOIM010000015">
    <property type="protein sequence ID" value="MCW6510353.1"/>
    <property type="molecule type" value="Genomic_DNA"/>
</dbReference>
<evidence type="ECO:0000256" key="6">
    <source>
        <dbReference type="SAM" id="Phobius"/>
    </source>
</evidence>
<keyword evidence="10" id="KW-1185">Reference proteome</keyword>
<reference evidence="9" key="1">
    <citation type="submission" date="2022-05" db="EMBL/GenBank/DDBJ databases">
        <authorList>
            <person name="Pankratov T."/>
        </authorList>
    </citation>
    <scope>NUCLEOTIDE SEQUENCE</scope>
    <source>
        <strain evidence="9">BP6-180914</strain>
    </source>
</reference>
<dbReference type="GO" id="GO:0006935">
    <property type="term" value="P:chemotaxis"/>
    <property type="evidence" value="ECO:0007669"/>
    <property type="project" value="UniProtKB-KW"/>
</dbReference>
<name>A0AA42CK93_9HYPH</name>
<evidence type="ECO:0000256" key="3">
    <source>
        <dbReference type="ARBA" id="ARBA00029447"/>
    </source>
</evidence>
<evidence type="ECO:0000259" key="8">
    <source>
        <dbReference type="PROSITE" id="PS50885"/>
    </source>
</evidence>
<dbReference type="Pfam" id="PF00015">
    <property type="entry name" value="MCPsignal"/>
    <property type="match status" value="1"/>
</dbReference>
<keyword evidence="6" id="KW-1133">Transmembrane helix</keyword>
<evidence type="ECO:0000256" key="2">
    <source>
        <dbReference type="ARBA" id="ARBA00022500"/>
    </source>
</evidence>
<dbReference type="InterPro" id="IPR051310">
    <property type="entry name" value="MCP_chemotaxis"/>
</dbReference>
<dbReference type="InterPro" id="IPR004090">
    <property type="entry name" value="Chemotax_Me-accpt_rcpt"/>
</dbReference>
<dbReference type="SUPFAM" id="SSF158472">
    <property type="entry name" value="HAMP domain-like"/>
    <property type="match status" value="1"/>
</dbReference>
<dbReference type="InterPro" id="IPR038188">
    <property type="entry name" value="TorS_sensor_sf"/>
</dbReference>
<dbReference type="FunFam" id="1.10.287.950:FF:000001">
    <property type="entry name" value="Methyl-accepting chemotaxis sensory transducer"/>
    <property type="match status" value="1"/>
</dbReference>
<keyword evidence="6" id="KW-0472">Membrane</keyword>
<dbReference type="PANTHER" id="PTHR43531">
    <property type="entry name" value="PROTEIN ICFG"/>
    <property type="match status" value="1"/>
</dbReference>
<dbReference type="Gene3D" id="1.10.8.500">
    <property type="entry name" value="HAMP domain in histidine kinase"/>
    <property type="match status" value="1"/>
</dbReference>
<dbReference type="SMART" id="SM00304">
    <property type="entry name" value="HAMP"/>
    <property type="match status" value="2"/>
</dbReference>
<comment type="similarity">
    <text evidence="3">Belongs to the methyl-accepting chemotaxis (MCP) protein family.</text>
</comment>
<dbReference type="Gene3D" id="1.10.287.950">
    <property type="entry name" value="Methyl-accepting chemotaxis protein"/>
    <property type="match status" value="1"/>
</dbReference>
<dbReference type="PROSITE" id="PS50111">
    <property type="entry name" value="CHEMOTAXIS_TRANSDUC_2"/>
    <property type="match status" value="1"/>
</dbReference>
<comment type="subcellular location">
    <subcellularLocation>
        <location evidence="1">Membrane</location>
    </subcellularLocation>
</comment>
<keyword evidence="2" id="KW-0145">Chemotaxis</keyword>
<comment type="caution">
    <text evidence="9">The sequence shown here is derived from an EMBL/GenBank/DDBJ whole genome shotgun (WGS) entry which is preliminary data.</text>
</comment>
<feature type="domain" description="HAMP" evidence="8">
    <location>
        <begin position="456"/>
        <end position="502"/>
    </location>
</feature>
<feature type="domain" description="HAMP" evidence="8">
    <location>
        <begin position="370"/>
        <end position="422"/>
    </location>
</feature>
<feature type="compositionally biased region" description="Polar residues" evidence="5">
    <location>
        <begin position="787"/>
        <end position="796"/>
    </location>
</feature>
<dbReference type="SMART" id="SM00283">
    <property type="entry name" value="MA"/>
    <property type="match status" value="1"/>
</dbReference>
<keyword evidence="6" id="KW-0812">Transmembrane</keyword>
<proteinExistence type="inferred from homology"/>
<keyword evidence="4" id="KW-0807">Transducer</keyword>